<dbReference type="InterPro" id="IPR017113">
    <property type="entry name" value="Antirestriction_ArdC"/>
</dbReference>
<gene>
    <name evidence="3" type="ORF">H6A12_06840</name>
</gene>
<evidence type="ECO:0000259" key="2">
    <source>
        <dbReference type="Pfam" id="PF18818"/>
    </source>
</evidence>
<dbReference type="GO" id="GO:0003697">
    <property type="term" value="F:single-stranded DNA binding"/>
    <property type="evidence" value="ECO:0007669"/>
    <property type="project" value="InterPro"/>
</dbReference>
<comment type="caution">
    <text evidence="3">The sequence shown here is derived from an EMBL/GenBank/DDBJ whole genome shotgun (WGS) entry which is preliminary data.</text>
</comment>
<protein>
    <submittedName>
        <fullName evidence="3">DUF1738 domain-containing protein</fullName>
    </submittedName>
</protein>
<organism evidence="3 4">
    <name type="scientific">Merdimmobilis hominis</name>
    <dbReference type="NCBI Taxonomy" id="2897707"/>
    <lineage>
        <taxon>Bacteria</taxon>
        <taxon>Bacillati</taxon>
        <taxon>Bacillota</taxon>
        <taxon>Clostridia</taxon>
        <taxon>Eubacteriales</taxon>
        <taxon>Oscillospiraceae</taxon>
        <taxon>Merdimmobilis</taxon>
    </lineage>
</organism>
<evidence type="ECO:0000313" key="4">
    <source>
        <dbReference type="Proteomes" id="UP000774750"/>
    </source>
</evidence>
<dbReference type="PIRSF" id="PIRSF037112">
    <property type="entry name" value="Antirestriction_ArdC"/>
    <property type="match status" value="1"/>
</dbReference>
<dbReference type="InterPro" id="IPR041459">
    <property type="entry name" value="MPTase-PolyVal"/>
</dbReference>
<feature type="domain" description="Polyvalent protein metallopeptidase" evidence="2">
    <location>
        <begin position="171"/>
        <end position="294"/>
    </location>
</feature>
<dbReference type="RefSeq" id="WP_204446229.1">
    <property type="nucleotide sequence ID" value="NZ_JACJKY010000008.1"/>
</dbReference>
<evidence type="ECO:0000313" key="3">
    <source>
        <dbReference type="EMBL" id="MBM6920866.1"/>
    </source>
</evidence>
<name>A0A938X618_9FIRM</name>
<dbReference type="EMBL" id="JACJKY010000008">
    <property type="protein sequence ID" value="MBM6920866.1"/>
    <property type="molecule type" value="Genomic_DNA"/>
</dbReference>
<reference evidence="3" key="2">
    <citation type="journal article" date="2021" name="Sci. Rep.">
        <title>The distribution of antibiotic resistance genes in chicken gut microbiota commensals.</title>
        <authorList>
            <person name="Juricova H."/>
            <person name="Matiasovicova J."/>
            <person name="Kubasova T."/>
            <person name="Cejkova D."/>
            <person name="Rychlik I."/>
        </authorList>
    </citation>
    <scope>NUCLEOTIDE SEQUENCE</scope>
    <source>
        <strain evidence="3">An559</strain>
    </source>
</reference>
<feature type="domain" description="N-terminal" evidence="1">
    <location>
        <begin position="10"/>
        <end position="122"/>
    </location>
</feature>
<dbReference type="AlphaFoldDB" id="A0A938X618"/>
<evidence type="ECO:0000259" key="1">
    <source>
        <dbReference type="Pfam" id="PF08401"/>
    </source>
</evidence>
<keyword evidence="4" id="KW-1185">Reference proteome</keyword>
<reference evidence="3" key="1">
    <citation type="submission" date="2020-08" db="EMBL/GenBank/DDBJ databases">
        <authorList>
            <person name="Cejkova D."/>
            <person name="Kubasova T."/>
            <person name="Jahodarova E."/>
            <person name="Rychlik I."/>
        </authorList>
    </citation>
    <scope>NUCLEOTIDE SEQUENCE</scope>
    <source>
        <strain evidence="3">An559</strain>
    </source>
</reference>
<dbReference type="Pfam" id="PF18818">
    <property type="entry name" value="MPTase-PolyVal"/>
    <property type="match status" value="1"/>
</dbReference>
<accession>A0A938X618</accession>
<dbReference type="Proteomes" id="UP000774750">
    <property type="component" value="Unassembled WGS sequence"/>
</dbReference>
<dbReference type="Pfam" id="PF08401">
    <property type="entry name" value="ArdcN"/>
    <property type="match status" value="1"/>
</dbReference>
<sequence length="336" mass="38056">MARPKNKDEYRAELAETFAHVLEERGLEWRKEWRGSGGDAPHNGITKACYRGSNAFWLSLISMMKGYTDPRWVTMVQIMDNDGKYHPKQKWHLKAGSKATYVEYWYPYDIPNKKALTWEQYKQEIADGRSDSEFKLSTRYTAVFNACDIEGMPELPAFEETDITQDELIAKLSAGMGVEILTDGGDQAYYSPSQDKIHLPTPGSFTSEYAFNATALHELSHSTGHPSRLNRDMGGFFGTSQYAYEELVAEMCSCFMGVNLDQTASPAHIDNHKAYVQSWIQAIRDKPETLIRAIKDAQSAALFMDWKAGLITDMEYSKGVGSAMEITTRSRDRDAR</sequence>
<proteinExistence type="predicted"/>
<dbReference type="InterPro" id="IPR013610">
    <property type="entry name" value="ArdC_N"/>
</dbReference>